<dbReference type="Pfam" id="PF12643">
    <property type="entry name" value="MazG-like"/>
    <property type="match status" value="1"/>
</dbReference>
<dbReference type="InterPro" id="IPR025984">
    <property type="entry name" value="DCTPP"/>
</dbReference>
<name>A0A1Y3PJS5_9BACI</name>
<comment type="caution">
    <text evidence="1">The sequence shown here is derived from an EMBL/GenBank/DDBJ whole genome shotgun (WGS) entry which is preliminary data.</text>
</comment>
<dbReference type="EMBL" id="LZRT01000072">
    <property type="protein sequence ID" value="OUM87603.1"/>
    <property type="molecule type" value="Genomic_DNA"/>
</dbReference>
<organism evidence="1 2">
    <name type="scientific">Bacillus thermozeamaize</name>
    <dbReference type="NCBI Taxonomy" id="230954"/>
    <lineage>
        <taxon>Bacteria</taxon>
        <taxon>Bacillati</taxon>
        <taxon>Bacillota</taxon>
        <taxon>Bacilli</taxon>
        <taxon>Bacillales</taxon>
        <taxon>Bacillaceae</taxon>
        <taxon>Bacillus</taxon>
    </lineage>
</organism>
<dbReference type="Proteomes" id="UP000196475">
    <property type="component" value="Unassembled WGS sequence"/>
</dbReference>
<dbReference type="GO" id="GO:0047429">
    <property type="term" value="F:nucleoside triphosphate diphosphatase activity"/>
    <property type="evidence" value="ECO:0007669"/>
    <property type="project" value="InterPro"/>
</dbReference>
<proteinExistence type="predicted"/>
<reference evidence="2" key="1">
    <citation type="submission" date="2016-06" db="EMBL/GenBank/DDBJ databases">
        <authorList>
            <person name="Nascimento L."/>
            <person name="Pereira R.V."/>
            <person name="Martins L.F."/>
            <person name="Quaggio R.B."/>
            <person name="Silva A.M."/>
            <person name="Setubal J.C."/>
        </authorList>
    </citation>
    <scope>NUCLEOTIDE SEQUENCE [LARGE SCALE GENOMIC DNA]</scope>
</reference>
<protein>
    <recommendedName>
        <fullName evidence="3">MazG-like family protein</fullName>
    </recommendedName>
</protein>
<evidence type="ECO:0008006" key="3">
    <source>
        <dbReference type="Google" id="ProtNLM"/>
    </source>
</evidence>
<sequence length="105" mass="12185">MPEKQVFIAKQLKVVDGLKTEMAEALASLFRGLHEADDEAIVENMAAMVLLHYALARRLGIPFYRLEEKMLEQIRRQKQLGHPLEEWYQDWSVLEEYLAAGRIGE</sequence>
<evidence type="ECO:0000313" key="2">
    <source>
        <dbReference type="Proteomes" id="UP000196475"/>
    </source>
</evidence>
<dbReference type="AlphaFoldDB" id="A0A1Y3PJS5"/>
<gene>
    <name evidence="1" type="ORF">BAA01_04855</name>
</gene>
<accession>A0A1Y3PJS5</accession>
<dbReference type="GO" id="GO:0009143">
    <property type="term" value="P:nucleoside triphosphate catabolic process"/>
    <property type="evidence" value="ECO:0007669"/>
    <property type="project" value="InterPro"/>
</dbReference>
<evidence type="ECO:0000313" key="1">
    <source>
        <dbReference type="EMBL" id="OUM87603.1"/>
    </source>
</evidence>